<dbReference type="RefSeq" id="WP_164716891.1">
    <property type="nucleotide sequence ID" value="NZ_LR134201.1"/>
</dbReference>
<keyword evidence="2" id="KW-1185">Reference proteome</keyword>
<sequence>MDNRYELAEQHGMSKEFIDWFFDTKKDGLGNVWFMMMAAMWEGWKGADERRGYGK</sequence>
<evidence type="ECO:0000313" key="2">
    <source>
        <dbReference type="Proteomes" id="UP000274122"/>
    </source>
</evidence>
<dbReference type="EMBL" id="LR134201">
    <property type="protein sequence ID" value="VEC00010.1"/>
    <property type="molecule type" value="Genomic_DNA"/>
</dbReference>
<accession>A0A447V620</accession>
<dbReference type="Proteomes" id="UP000274122">
    <property type="component" value="Chromosome"/>
</dbReference>
<proteinExistence type="predicted"/>
<evidence type="ECO:0000313" key="1">
    <source>
        <dbReference type="EMBL" id="VEC00010.1"/>
    </source>
</evidence>
<dbReference type="AlphaFoldDB" id="A0A447V620"/>
<gene>
    <name evidence="1" type="ORF">NCTC11466_03517</name>
</gene>
<reference evidence="1 2" key="1">
    <citation type="submission" date="2018-12" db="EMBL/GenBank/DDBJ databases">
        <authorList>
            <consortium name="Pathogen Informatics"/>
        </authorList>
    </citation>
    <scope>NUCLEOTIDE SEQUENCE [LARGE SCALE GENOMIC DNA]</scope>
    <source>
        <strain evidence="1 2">NCTC11466</strain>
    </source>
</reference>
<organism evidence="1 2">
    <name type="scientific">Cedecea lapagei</name>
    <dbReference type="NCBI Taxonomy" id="158823"/>
    <lineage>
        <taxon>Bacteria</taxon>
        <taxon>Pseudomonadati</taxon>
        <taxon>Pseudomonadota</taxon>
        <taxon>Gammaproteobacteria</taxon>
        <taxon>Enterobacterales</taxon>
        <taxon>Enterobacteriaceae</taxon>
        <taxon>Cedecea</taxon>
    </lineage>
</organism>
<name>A0A447V620_9ENTR</name>
<dbReference type="KEGG" id="clap:NCTC11466_03517"/>
<protein>
    <submittedName>
        <fullName evidence="1">Uncharacterized protein</fullName>
    </submittedName>
</protein>